<feature type="transmembrane region" description="Helical" evidence="2">
    <location>
        <begin position="127"/>
        <end position="148"/>
    </location>
</feature>
<reference evidence="3" key="1">
    <citation type="journal article" date="2014" name="Int. J. Syst. Evol. Microbiol.">
        <title>Complete genome sequence of Corynebacterium casei LMG S-19264T (=DSM 44701T), isolated from a smear-ripened cheese.</title>
        <authorList>
            <consortium name="US DOE Joint Genome Institute (JGI-PGF)"/>
            <person name="Walter F."/>
            <person name="Albersmeier A."/>
            <person name="Kalinowski J."/>
            <person name="Ruckert C."/>
        </authorList>
    </citation>
    <scope>NUCLEOTIDE SEQUENCE</scope>
    <source>
        <strain evidence="3">CGMCC 1.15388</strain>
    </source>
</reference>
<feature type="transmembrane region" description="Helical" evidence="2">
    <location>
        <begin position="53"/>
        <end position="71"/>
    </location>
</feature>
<accession>A0A917AK12</accession>
<keyword evidence="2" id="KW-1133">Transmembrane helix</keyword>
<dbReference type="RefSeq" id="WP_188681966.1">
    <property type="nucleotide sequence ID" value="NZ_BMIS01000001.1"/>
</dbReference>
<name>A0A917AK12_9MICC</name>
<keyword evidence="2" id="KW-0812">Transmembrane</keyword>
<gene>
    <name evidence="3" type="ORF">GCM10011401_00310</name>
</gene>
<dbReference type="AlphaFoldDB" id="A0A917AK12"/>
<feature type="region of interest" description="Disordered" evidence="1">
    <location>
        <begin position="1"/>
        <end position="43"/>
    </location>
</feature>
<keyword evidence="2" id="KW-0472">Membrane</keyword>
<feature type="compositionally biased region" description="Basic and acidic residues" evidence="1">
    <location>
        <begin position="29"/>
        <end position="40"/>
    </location>
</feature>
<feature type="compositionally biased region" description="Low complexity" evidence="1">
    <location>
        <begin position="10"/>
        <end position="22"/>
    </location>
</feature>
<sequence>MNREKKAPAKKPSPARKPAAPAGQKARSGQRERTSAEKKPSAGSRLLHGGLEWGRWLWAVITTLVLAAMLFEPTMLWCLSVGLWTVAEAEFIGLWMVAAGYVLACVPWAFGLLIGTGRFWKSLTHSLWIGLVYAALGYIFLDRILGVFS</sequence>
<evidence type="ECO:0000256" key="1">
    <source>
        <dbReference type="SAM" id="MobiDB-lite"/>
    </source>
</evidence>
<protein>
    <submittedName>
        <fullName evidence="3">Uncharacterized protein</fullName>
    </submittedName>
</protein>
<feature type="transmembrane region" description="Helical" evidence="2">
    <location>
        <begin position="91"/>
        <end position="115"/>
    </location>
</feature>
<keyword evidence="4" id="KW-1185">Reference proteome</keyword>
<evidence type="ECO:0000313" key="3">
    <source>
        <dbReference type="EMBL" id="GGE57551.1"/>
    </source>
</evidence>
<comment type="caution">
    <text evidence="3">The sequence shown here is derived from an EMBL/GenBank/DDBJ whole genome shotgun (WGS) entry which is preliminary data.</text>
</comment>
<evidence type="ECO:0000313" key="4">
    <source>
        <dbReference type="Proteomes" id="UP000633136"/>
    </source>
</evidence>
<organism evidence="3 4">
    <name type="scientific">Nesterenkonia cremea</name>
    <dbReference type="NCBI Taxonomy" id="1882340"/>
    <lineage>
        <taxon>Bacteria</taxon>
        <taxon>Bacillati</taxon>
        <taxon>Actinomycetota</taxon>
        <taxon>Actinomycetes</taxon>
        <taxon>Micrococcales</taxon>
        <taxon>Micrococcaceae</taxon>
        <taxon>Nesterenkonia</taxon>
    </lineage>
</organism>
<evidence type="ECO:0000256" key="2">
    <source>
        <dbReference type="SAM" id="Phobius"/>
    </source>
</evidence>
<dbReference type="Proteomes" id="UP000633136">
    <property type="component" value="Unassembled WGS sequence"/>
</dbReference>
<dbReference type="EMBL" id="BMIS01000001">
    <property type="protein sequence ID" value="GGE57551.1"/>
    <property type="molecule type" value="Genomic_DNA"/>
</dbReference>
<proteinExistence type="predicted"/>
<reference evidence="3" key="2">
    <citation type="submission" date="2020-09" db="EMBL/GenBank/DDBJ databases">
        <authorList>
            <person name="Sun Q."/>
            <person name="Zhou Y."/>
        </authorList>
    </citation>
    <scope>NUCLEOTIDE SEQUENCE</scope>
    <source>
        <strain evidence="3">CGMCC 1.15388</strain>
    </source>
</reference>